<dbReference type="Gene3D" id="2.170.140.10">
    <property type="entry name" value="Chitin binding domain"/>
    <property type="match status" value="1"/>
</dbReference>
<feature type="region of interest" description="Disordered" evidence="8">
    <location>
        <begin position="305"/>
        <end position="347"/>
    </location>
</feature>
<comment type="similarity">
    <text evidence="2">Belongs to the TM2 family.</text>
</comment>
<dbReference type="Proteomes" id="UP000036403">
    <property type="component" value="Unassembled WGS sequence"/>
</dbReference>
<dbReference type="InterPro" id="IPR007829">
    <property type="entry name" value="TM2"/>
</dbReference>
<evidence type="ECO:0000313" key="10">
    <source>
        <dbReference type="EMBL" id="KMQ89258.1"/>
    </source>
</evidence>
<evidence type="ECO:0000256" key="7">
    <source>
        <dbReference type="ARBA" id="ARBA00023180"/>
    </source>
</evidence>
<sequence length="866" mass="95314">MGQYICPHPDYDFIDPKTQQPRGCTKENKAKVLCLVADGLVCTETKNNTFKKDIPCKWTNGYSFETSLLLSIFLGMFGADRFYLGYPALGLLKLSTLGFLFLGQFADHIDAEESTVKLQVFRHRRAINPATVLRYCKLNQYYDQEEGRCLGVPGGGKVLHVENGRSCGVNILKPHCTSLLYYHICKRDKSILAQCSSRQIFDNRLQRCAYYDSSSLTPSIIRPDDREYYEHLVGVPNCTRPGRFPVPDHCSMFYTCDTNGHRLHQSVFKCPRNTGYQATREVCAVVSDCENNDSVDSAVCVPDAPGENVESLNSDDATETNVEGTTETSEESETRSVNDFASKKEESLNSKTYDNIISTTSESITDNPLSEDNYGGNDGDLDKASALSTQPIQDISVSDSTGEILNQAVNPTESAREVQNEKEDSISPLDLQITSPPTVELDAPHSVMTPTTLTPVYSTDINSNVDSEIADTPFSTVSYRSSKLDERTLDITTEQYRSNDDGTVTLPNSNTEALDPYSASTVSNVPEFPPISETSSKLYEETRDVTGAVDSYQTSTISTVPESSPIIDTPLDEKMQDTTTDEYRNNDETVLNSNTEAIDPYSASTISNVSEFPPNSETSSKLYEETRDVTGAVDSYQTSTISNIPESSPIIDTPSKLDEETQDTTTDEYRNNDDETVLNSNTEAIDPYSASTISNVPEFPPISETSSKLYEETQSATTEQYGNDDRIMTPSNSNPEMINQNPTSILSDISATTDSPSNDFDTSPSTLTSAILSPQTDINDDQYATKELFTSPSVDSKLVDTDLDAPEAIENVSTGYSSKHTDTLDLATTESTLTQDHIPASMDITTIIPTKQDFPAISDTDLMTQN</sequence>
<evidence type="ECO:0000313" key="11">
    <source>
        <dbReference type="Proteomes" id="UP000036403"/>
    </source>
</evidence>
<dbReference type="InterPro" id="IPR002557">
    <property type="entry name" value="Chitin-bd_dom"/>
</dbReference>
<dbReference type="Pfam" id="PF05154">
    <property type="entry name" value="TM2"/>
    <property type="match status" value="1"/>
</dbReference>
<keyword evidence="7" id="KW-0325">Glycoprotein</keyword>
<feature type="domain" description="Chitin-binding type-2" evidence="9">
    <location>
        <begin position="235"/>
        <end position="291"/>
    </location>
</feature>
<keyword evidence="6" id="KW-0472">Membrane</keyword>
<evidence type="ECO:0000256" key="1">
    <source>
        <dbReference type="ARBA" id="ARBA00004141"/>
    </source>
</evidence>
<reference evidence="10 11" key="1">
    <citation type="submission" date="2015-04" db="EMBL/GenBank/DDBJ databases">
        <title>Lasius niger genome sequencing.</title>
        <authorList>
            <person name="Konorov E.A."/>
            <person name="Nikitin M.A."/>
            <person name="Kirill M.V."/>
            <person name="Chang P."/>
        </authorList>
    </citation>
    <scope>NUCLEOTIDE SEQUENCE [LARGE SCALE GENOMIC DNA]</scope>
    <source>
        <tissue evidence="10">Whole</tissue>
    </source>
</reference>
<dbReference type="PROSITE" id="PS50940">
    <property type="entry name" value="CHIT_BIND_II"/>
    <property type="match status" value="1"/>
</dbReference>
<dbReference type="EMBL" id="LBMM01007972">
    <property type="protein sequence ID" value="KMQ89258.1"/>
    <property type="molecule type" value="Genomic_DNA"/>
</dbReference>
<dbReference type="SMART" id="SM00494">
    <property type="entry name" value="ChtBD2"/>
    <property type="match status" value="2"/>
</dbReference>
<keyword evidence="5" id="KW-1133">Transmembrane helix</keyword>
<feature type="compositionally biased region" description="Basic and acidic residues" evidence="8">
    <location>
        <begin position="332"/>
        <end position="347"/>
    </location>
</feature>
<dbReference type="InterPro" id="IPR050932">
    <property type="entry name" value="TM2D1-3-like"/>
</dbReference>
<evidence type="ECO:0000256" key="3">
    <source>
        <dbReference type="ARBA" id="ARBA00022692"/>
    </source>
</evidence>
<dbReference type="InterPro" id="IPR036508">
    <property type="entry name" value="Chitin-bd_dom_sf"/>
</dbReference>
<dbReference type="PANTHER" id="PTHR21016">
    <property type="entry name" value="BETA-AMYLOID BINDING PROTEIN-RELATED"/>
    <property type="match status" value="1"/>
</dbReference>
<dbReference type="GO" id="GO:0005576">
    <property type="term" value="C:extracellular region"/>
    <property type="evidence" value="ECO:0007669"/>
    <property type="project" value="InterPro"/>
</dbReference>
<evidence type="ECO:0000256" key="4">
    <source>
        <dbReference type="ARBA" id="ARBA00022729"/>
    </source>
</evidence>
<comment type="caution">
    <text evidence="10">The sequence shown here is derived from an EMBL/GenBank/DDBJ whole genome shotgun (WGS) entry which is preliminary data.</text>
</comment>
<dbReference type="PaxDb" id="67767-A0A0J7KFQ1"/>
<dbReference type="SUPFAM" id="SSF57625">
    <property type="entry name" value="Invertebrate chitin-binding proteins"/>
    <property type="match status" value="2"/>
</dbReference>
<dbReference type="GO" id="GO:0008061">
    <property type="term" value="F:chitin binding"/>
    <property type="evidence" value="ECO:0007669"/>
    <property type="project" value="InterPro"/>
</dbReference>
<dbReference type="AlphaFoldDB" id="A0A0J7KFQ1"/>
<keyword evidence="4" id="KW-0732">Signal</keyword>
<gene>
    <name evidence="10" type="ORF">RF55_11130</name>
</gene>
<keyword evidence="3" id="KW-0812">Transmembrane</keyword>
<dbReference type="PANTHER" id="PTHR21016:SF1">
    <property type="entry name" value="TM2 DOMAIN-CONTAINING PROTEIN 1"/>
    <property type="match status" value="1"/>
</dbReference>
<evidence type="ECO:0000256" key="6">
    <source>
        <dbReference type="ARBA" id="ARBA00023136"/>
    </source>
</evidence>
<feature type="non-terminal residue" evidence="10">
    <location>
        <position position="866"/>
    </location>
</feature>
<feature type="region of interest" description="Disordered" evidence="8">
    <location>
        <begin position="642"/>
        <end position="674"/>
    </location>
</feature>
<evidence type="ECO:0000259" key="9">
    <source>
        <dbReference type="PROSITE" id="PS50940"/>
    </source>
</evidence>
<evidence type="ECO:0000256" key="2">
    <source>
        <dbReference type="ARBA" id="ARBA00008284"/>
    </source>
</evidence>
<dbReference type="OrthoDB" id="7549418at2759"/>
<name>A0A0J7KFQ1_LASNI</name>
<proteinExistence type="inferred from homology"/>
<evidence type="ECO:0000256" key="8">
    <source>
        <dbReference type="SAM" id="MobiDB-lite"/>
    </source>
</evidence>
<dbReference type="GO" id="GO:0016020">
    <property type="term" value="C:membrane"/>
    <property type="evidence" value="ECO:0007669"/>
    <property type="project" value="UniProtKB-SubCell"/>
</dbReference>
<protein>
    <submittedName>
        <fullName evidence="10">Tm2 domain-containing protein</fullName>
    </submittedName>
</protein>
<keyword evidence="11" id="KW-1185">Reference proteome</keyword>
<comment type="subcellular location">
    <subcellularLocation>
        <location evidence="1">Membrane</location>
        <topology evidence="1">Multi-pass membrane protein</topology>
    </subcellularLocation>
</comment>
<dbReference type="STRING" id="67767.A0A0J7KFQ1"/>
<evidence type="ECO:0000256" key="5">
    <source>
        <dbReference type="ARBA" id="ARBA00022989"/>
    </source>
</evidence>
<organism evidence="10 11">
    <name type="scientific">Lasius niger</name>
    <name type="common">Black garden ant</name>
    <dbReference type="NCBI Taxonomy" id="67767"/>
    <lineage>
        <taxon>Eukaryota</taxon>
        <taxon>Metazoa</taxon>
        <taxon>Ecdysozoa</taxon>
        <taxon>Arthropoda</taxon>
        <taxon>Hexapoda</taxon>
        <taxon>Insecta</taxon>
        <taxon>Pterygota</taxon>
        <taxon>Neoptera</taxon>
        <taxon>Endopterygota</taxon>
        <taxon>Hymenoptera</taxon>
        <taxon>Apocrita</taxon>
        <taxon>Aculeata</taxon>
        <taxon>Formicoidea</taxon>
        <taxon>Formicidae</taxon>
        <taxon>Formicinae</taxon>
        <taxon>Lasius</taxon>
        <taxon>Lasius</taxon>
    </lineage>
</organism>
<accession>A0A0J7KFQ1</accession>